<dbReference type="Pfam" id="PF08281">
    <property type="entry name" value="Sigma70_r4_2"/>
    <property type="match status" value="1"/>
</dbReference>
<name>A0A0F9J2F8_9ZZZZ</name>
<organism evidence="2">
    <name type="scientific">marine sediment metagenome</name>
    <dbReference type="NCBI Taxonomy" id="412755"/>
    <lineage>
        <taxon>unclassified sequences</taxon>
        <taxon>metagenomes</taxon>
        <taxon>ecological metagenomes</taxon>
    </lineage>
</organism>
<feature type="domain" description="RNA polymerase sigma factor 70 region 4 type 2" evidence="1">
    <location>
        <begin position="67"/>
        <end position="98"/>
    </location>
</feature>
<accession>A0A0F9J2F8</accession>
<dbReference type="GO" id="GO:0003677">
    <property type="term" value="F:DNA binding"/>
    <property type="evidence" value="ECO:0007669"/>
    <property type="project" value="InterPro"/>
</dbReference>
<dbReference type="EMBL" id="LAZR01011017">
    <property type="protein sequence ID" value="KKM63859.1"/>
    <property type="molecule type" value="Genomic_DNA"/>
</dbReference>
<dbReference type="SUPFAM" id="SSF88659">
    <property type="entry name" value="Sigma3 and sigma4 domains of RNA polymerase sigma factors"/>
    <property type="match status" value="2"/>
</dbReference>
<dbReference type="AlphaFoldDB" id="A0A0F9J2F8"/>
<dbReference type="InterPro" id="IPR013324">
    <property type="entry name" value="RNA_pol_sigma_r3/r4-like"/>
</dbReference>
<evidence type="ECO:0000313" key="2">
    <source>
        <dbReference type="EMBL" id="KKM63859.1"/>
    </source>
</evidence>
<evidence type="ECO:0000259" key="1">
    <source>
        <dbReference type="Pfam" id="PF08281"/>
    </source>
</evidence>
<dbReference type="InterPro" id="IPR036388">
    <property type="entry name" value="WH-like_DNA-bd_sf"/>
</dbReference>
<sequence length="125" mass="14361">MKRAITKKQEQILRLVHHDFDGLSQTEAAKKLNISQSVISDVLERIKKVMPHFFPILTKLEAKRHHLYCVEGWSVEEIAEHFEVTPDSVYKALQRAKGKGACFTEPKGRVLSYSPDMDADVIHKF</sequence>
<dbReference type="Gene3D" id="1.10.10.10">
    <property type="entry name" value="Winged helix-like DNA-binding domain superfamily/Winged helix DNA-binding domain"/>
    <property type="match status" value="2"/>
</dbReference>
<dbReference type="GO" id="GO:0006352">
    <property type="term" value="P:DNA-templated transcription initiation"/>
    <property type="evidence" value="ECO:0007669"/>
    <property type="project" value="InterPro"/>
</dbReference>
<dbReference type="GO" id="GO:0016987">
    <property type="term" value="F:sigma factor activity"/>
    <property type="evidence" value="ECO:0007669"/>
    <property type="project" value="InterPro"/>
</dbReference>
<comment type="caution">
    <text evidence="2">The sequence shown here is derived from an EMBL/GenBank/DDBJ whole genome shotgun (WGS) entry which is preliminary data.</text>
</comment>
<dbReference type="InterPro" id="IPR013249">
    <property type="entry name" value="RNA_pol_sigma70_r4_t2"/>
</dbReference>
<gene>
    <name evidence="2" type="ORF">LCGC14_1507240</name>
</gene>
<proteinExistence type="predicted"/>
<protein>
    <recommendedName>
        <fullName evidence="1">RNA polymerase sigma factor 70 region 4 type 2 domain-containing protein</fullName>
    </recommendedName>
</protein>
<reference evidence="2" key="1">
    <citation type="journal article" date="2015" name="Nature">
        <title>Complex archaea that bridge the gap between prokaryotes and eukaryotes.</title>
        <authorList>
            <person name="Spang A."/>
            <person name="Saw J.H."/>
            <person name="Jorgensen S.L."/>
            <person name="Zaremba-Niedzwiedzka K."/>
            <person name="Martijn J."/>
            <person name="Lind A.E."/>
            <person name="van Eijk R."/>
            <person name="Schleper C."/>
            <person name="Guy L."/>
            <person name="Ettema T.J."/>
        </authorList>
    </citation>
    <scope>NUCLEOTIDE SEQUENCE</scope>
</reference>